<sequence length="141" mass="15535">MYIQISQGCDRKHHTYKNLFSEDQCYAVRVRPSFSGDGKGTGSRKVKIEGCLSSLETALLLVVEESFSEEDMVKDNFNSLEADHGCPDVEESSPSVSRTLGMEGSPSLVKETHVDKTGKNQPKKIFASLFVDKMNPSKPCG</sequence>
<proteinExistence type="predicted"/>
<reference evidence="2" key="1">
    <citation type="journal article" date="2023" name="Nat. Plants">
        <title>Single-cell RNA sequencing provides a high-resolution roadmap for understanding the multicellular compartmentation of specialized metabolism.</title>
        <authorList>
            <person name="Sun S."/>
            <person name="Shen X."/>
            <person name="Li Y."/>
            <person name="Li Y."/>
            <person name="Wang S."/>
            <person name="Li R."/>
            <person name="Zhang H."/>
            <person name="Shen G."/>
            <person name="Guo B."/>
            <person name="Wei J."/>
            <person name="Xu J."/>
            <person name="St-Pierre B."/>
            <person name="Chen S."/>
            <person name="Sun C."/>
        </authorList>
    </citation>
    <scope>NUCLEOTIDE SEQUENCE [LARGE SCALE GENOMIC DNA]</scope>
</reference>
<accession>A0ACC0B1B9</accession>
<evidence type="ECO:0000313" key="1">
    <source>
        <dbReference type="EMBL" id="KAI5666423.1"/>
    </source>
</evidence>
<organism evidence="1 2">
    <name type="scientific">Catharanthus roseus</name>
    <name type="common">Madagascar periwinkle</name>
    <name type="synonym">Vinca rosea</name>
    <dbReference type="NCBI Taxonomy" id="4058"/>
    <lineage>
        <taxon>Eukaryota</taxon>
        <taxon>Viridiplantae</taxon>
        <taxon>Streptophyta</taxon>
        <taxon>Embryophyta</taxon>
        <taxon>Tracheophyta</taxon>
        <taxon>Spermatophyta</taxon>
        <taxon>Magnoliopsida</taxon>
        <taxon>eudicotyledons</taxon>
        <taxon>Gunneridae</taxon>
        <taxon>Pentapetalae</taxon>
        <taxon>asterids</taxon>
        <taxon>lamiids</taxon>
        <taxon>Gentianales</taxon>
        <taxon>Apocynaceae</taxon>
        <taxon>Rauvolfioideae</taxon>
        <taxon>Vinceae</taxon>
        <taxon>Catharanthinae</taxon>
        <taxon>Catharanthus</taxon>
    </lineage>
</organism>
<keyword evidence="2" id="KW-1185">Reference proteome</keyword>
<protein>
    <submittedName>
        <fullName evidence="1">Uncharacterized protein</fullName>
    </submittedName>
</protein>
<dbReference type="Proteomes" id="UP001060085">
    <property type="component" value="Linkage Group LG04"/>
</dbReference>
<gene>
    <name evidence="1" type="ORF">M9H77_16276</name>
</gene>
<evidence type="ECO:0000313" key="2">
    <source>
        <dbReference type="Proteomes" id="UP001060085"/>
    </source>
</evidence>
<comment type="caution">
    <text evidence="1">The sequence shown here is derived from an EMBL/GenBank/DDBJ whole genome shotgun (WGS) entry which is preliminary data.</text>
</comment>
<dbReference type="EMBL" id="CM044704">
    <property type="protein sequence ID" value="KAI5666423.1"/>
    <property type="molecule type" value="Genomic_DNA"/>
</dbReference>
<name>A0ACC0B1B9_CATRO</name>